<dbReference type="Proteomes" id="UP000772434">
    <property type="component" value="Unassembled WGS sequence"/>
</dbReference>
<accession>A0A9P5PZ28</accession>
<dbReference type="Gene3D" id="2.80.10.50">
    <property type="match status" value="1"/>
</dbReference>
<dbReference type="AlphaFoldDB" id="A0A9P5PZ28"/>
<keyword evidence="2" id="KW-1185">Reference proteome</keyword>
<proteinExistence type="predicted"/>
<gene>
    <name evidence="1" type="ORF">BDP27DRAFT_1315502</name>
</gene>
<dbReference type="GO" id="GO:0004867">
    <property type="term" value="F:serine-type endopeptidase inhibitor activity"/>
    <property type="evidence" value="ECO:0007669"/>
    <property type="project" value="InterPro"/>
</dbReference>
<comment type="caution">
    <text evidence="1">The sequence shown here is derived from an EMBL/GenBank/DDBJ whole genome shotgun (WGS) entry which is preliminary data.</text>
</comment>
<reference evidence="1" key="1">
    <citation type="submission" date="2020-11" db="EMBL/GenBank/DDBJ databases">
        <authorList>
            <consortium name="DOE Joint Genome Institute"/>
            <person name="Ahrendt S."/>
            <person name="Riley R."/>
            <person name="Andreopoulos W."/>
            <person name="Labutti K."/>
            <person name="Pangilinan J."/>
            <person name="Ruiz-Duenas F.J."/>
            <person name="Barrasa J.M."/>
            <person name="Sanchez-Garcia M."/>
            <person name="Camarero S."/>
            <person name="Miyauchi S."/>
            <person name="Serrano A."/>
            <person name="Linde D."/>
            <person name="Babiker R."/>
            <person name="Drula E."/>
            <person name="Ayuso-Fernandez I."/>
            <person name="Pacheco R."/>
            <person name="Padilla G."/>
            <person name="Ferreira P."/>
            <person name="Barriuso J."/>
            <person name="Kellner H."/>
            <person name="Castanera R."/>
            <person name="Alfaro M."/>
            <person name="Ramirez L."/>
            <person name="Pisabarro A.G."/>
            <person name="Kuo A."/>
            <person name="Tritt A."/>
            <person name="Lipzen A."/>
            <person name="He G."/>
            <person name="Yan M."/>
            <person name="Ng V."/>
            <person name="Cullen D."/>
            <person name="Martin F."/>
            <person name="Rosso M.-N."/>
            <person name="Henrissat B."/>
            <person name="Hibbett D."/>
            <person name="Martinez A.T."/>
            <person name="Grigoriev I.V."/>
        </authorList>
    </citation>
    <scope>NUCLEOTIDE SEQUENCE</scope>
    <source>
        <strain evidence="1">AH 40177</strain>
    </source>
</reference>
<dbReference type="EMBL" id="JADNRY010000010">
    <property type="protein sequence ID" value="KAF9075096.1"/>
    <property type="molecule type" value="Genomic_DNA"/>
</dbReference>
<evidence type="ECO:0000313" key="1">
    <source>
        <dbReference type="EMBL" id="KAF9075096.1"/>
    </source>
</evidence>
<evidence type="ECO:0000313" key="2">
    <source>
        <dbReference type="Proteomes" id="UP000772434"/>
    </source>
</evidence>
<protein>
    <submittedName>
        <fullName evidence="1">Uncharacterized protein</fullName>
    </submittedName>
</protein>
<sequence length="156" mass="17291">MPGPESGVYIITSLCGQGGTVGVPNPTNPSRPPQSEPLVTVPHDFLQNKWHIFRSLQDGPYMITSVSSFYMLTGVQDDNSVIATNDRTESAEWEITGFDNQAPDLYVIHRSRGSQAWTVEAEQTPETQSPITVSTLQLDENLPPKPTQLFKFSRLD</sequence>
<dbReference type="Pfam" id="PF16850">
    <property type="entry name" value="Inhibitor_I66"/>
    <property type="match status" value="1"/>
</dbReference>
<organism evidence="1 2">
    <name type="scientific">Rhodocollybia butyracea</name>
    <dbReference type="NCBI Taxonomy" id="206335"/>
    <lineage>
        <taxon>Eukaryota</taxon>
        <taxon>Fungi</taxon>
        <taxon>Dikarya</taxon>
        <taxon>Basidiomycota</taxon>
        <taxon>Agaricomycotina</taxon>
        <taxon>Agaricomycetes</taxon>
        <taxon>Agaricomycetidae</taxon>
        <taxon>Agaricales</taxon>
        <taxon>Marasmiineae</taxon>
        <taxon>Omphalotaceae</taxon>
        <taxon>Rhodocollybia</taxon>
    </lineage>
</organism>
<dbReference type="InterPro" id="IPR031755">
    <property type="entry name" value="Inhibitor_I66"/>
</dbReference>
<name>A0A9P5PZ28_9AGAR</name>